<gene>
    <name evidence="1" type="ORF">BN77_3829</name>
</gene>
<accession>K0PZ90</accession>
<reference evidence="1 2" key="1">
    <citation type="journal article" date="2013" name="Genome Announc.">
        <title>Draft Genome Sequence of Rhizobium mesoamericanum STM3625, a Nitrogen-Fixing Symbiont of Mimosa pudica Isolated in French Guiana (South America).</title>
        <authorList>
            <person name="Moulin L."/>
            <person name="Mornico D."/>
            <person name="Melkonian R."/>
            <person name="Klonowska A."/>
        </authorList>
    </citation>
    <scope>NUCLEOTIDE SEQUENCE [LARGE SCALE GENOMIC DNA]</scope>
    <source>
        <strain evidence="1 2">STM3625</strain>
    </source>
</reference>
<name>K0PZ90_9HYPH</name>
<keyword evidence="2" id="KW-1185">Reference proteome</keyword>
<dbReference type="STRING" id="1211777.BN77_3829"/>
<comment type="caution">
    <text evidence="1">The sequence shown here is derived from an EMBL/GenBank/DDBJ whole genome shotgun (WGS) entry which is preliminary data.</text>
</comment>
<dbReference type="AlphaFoldDB" id="K0PZ90"/>
<dbReference type="HOGENOM" id="CLU_2773084_0_0_5"/>
<proteinExistence type="predicted"/>
<organism evidence="1 2">
    <name type="scientific">Rhizobium mesoamericanum STM3625</name>
    <dbReference type="NCBI Taxonomy" id="1211777"/>
    <lineage>
        <taxon>Bacteria</taxon>
        <taxon>Pseudomonadati</taxon>
        <taxon>Pseudomonadota</taxon>
        <taxon>Alphaproteobacteria</taxon>
        <taxon>Hyphomicrobiales</taxon>
        <taxon>Rhizobiaceae</taxon>
        <taxon>Rhizobium/Agrobacterium group</taxon>
        <taxon>Rhizobium</taxon>
    </lineage>
</organism>
<dbReference type="Proteomes" id="UP000009319">
    <property type="component" value="Unassembled WGS sequence"/>
</dbReference>
<evidence type="ECO:0000313" key="2">
    <source>
        <dbReference type="Proteomes" id="UP000009319"/>
    </source>
</evidence>
<dbReference type="EMBL" id="CANI01000027">
    <property type="protein sequence ID" value="CCM76792.1"/>
    <property type="molecule type" value="Genomic_DNA"/>
</dbReference>
<protein>
    <submittedName>
        <fullName evidence="1">Uncharacterized protein</fullName>
    </submittedName>
</protein>
<evidence type="ECO:0000313" key="1">
    <source>
        <dbReference type="EMBL" id="CCM76792.1"/>
    </source>
</evidence>
<sequence length="69" mass="7544">MTNSVGFVKSILVNNSNNIATTPTYRNKLPEIRTFRNFMPLRSGDEARISKAGSICGMALKRAATAPRS</sequence>